<dbReference type="PANTHER" id="PTHR13271:SF146">
    <property type="entry name" value="SET DOMAIN-CONTAINING PROTEIN"/>
    <property type="match status" value="1"/>
</dbReference>
<dbReference type="OMA" id="WDIFCTL"/>
<evidence type="ECO:0000313" key="2">
    <source>
        <dbReference type="EMBL" id="EPE09301.1"/>
    </source>
</evidence>
<protein>
    <submittedName>
        <fullName evidence="2">Set domain-containing protein</fullName>
    </submittedName>
</protein>
<dbReference type="InterPro" id="IPR046341">
    <property type="entry name" value="SET_dom_sf"/>
</dbReference>
<evidence type="ECO:0000313" key="3">
    <source>
        <dbReference type="Proteomes" id="UP000016923"/>
    </source>
</evidence>
<accession>S3CBH7</accession>
<dbReference type="VEuPathDB" id="FungiDB:F503_07077"/>
<proteinExistence type="predicted"/>
<dbReference type="EMBL" id="KE148147">
    <property type="protein sequence ID" value="EPE09301.1"/>
    <property type="molecule type" value="Genomic_DNA"/>
</dbReference>
<dbReference type="AlphaFoldDB" id="S3CBH7"/>
<keyword evidence="3" id="KW-1185">Reference proteome</keyword>
<dbReference type="GO" id="GO:0005634">
    <property type="term" value="C:nucleus"/>
    <property type="evidence" value="ECO:0007669"/>
    <property type="project" value="TreeGrafter"/>
</dbReference>
<sequence length="511" mass="55850">MTSLENEPRFRRLRQWFEGLGGATHESVEVYLDPVSGVSLRAKPDSPAPVTGMIVSCPFAASLSYLDATAKKDRAAAFPPAFMDAVPPHVVGRFFLVQQYLLGPASHWYPYIAALPQPGDYASWALPAVWLTRSETAAVSLLRGTNAEVAAKTMAELITTEYGHAAALLDLDADEKAGYTPALYDWAYCMFTSRSFRPSLVLPEADAEAGVAVHEDSFSVLLPMLDLGNHAPAARVAWERQAHKASIDFSSLDACAAGRQIYNNYGSKTNSELLVGYGFVLPPTPTLHNDYVHLRKMGGPSVLMSAGASGESGGPPPSFLLGLRQMTDASSVVGRGRARLTRGAERSADFGRFEDGLLWDILLGICSGDEREQLTRYAAQKFGVSGDRPMEDVYAAASVAQLQAVIMDMVYGDEEEDDEDEKEDEEGDEEENEEAAEKEQFCMEKADAVRQTLTYKMYMDCKTLRSTDAESAATDKSGFEKLAAQYREQYRAVLEAAFTSLSGEEYESDDD</sequence>
<dbReference type="HOGENOM" id="CLU_010578_0_0_1"/>
<dbReference type="SUPFAM" id="SSF82199">
    <property type="entry name" value="SET domain"/>
    <property type="match status" value="1"/>
</dbReference>
<dbReference type="GO" id="GO:0016279">
    <property type="term" value="F:protein-lysine N-methyltransferase activity"/>
    <property type="evidence" value="ECO:0007669"/>
    <property type="project" value="TreeGrafter"/>
</dbReference>
<gene>
    <name evidence="2" type="ORF">F503_07077</name>
</gene>
<feature type="compositionally biased region" description="Acidic residues" evidence="1">
    <location>
        <begin position="413"/>
        <end position="434"/>
    </location>
</feature>
<dbReference type="STRING" id="1262450.S3CBH7"/>
<dbReference type="PANTHER" id="PTHR13271">
    <property type="entry name" value="UNCHARACTERIZED PUTATIVE METHYLTRANSFERASE"/>
    <property type="match status" value="1"/>
</dbReference>
<dbReference type="Proteomes" id="UP000016923">
    <property type="component" value="Unassembled WGS sequence"/>
</dbReference>
<organism evidence="2 3">
    <name type="scientific">Ophiostoma piceae (strain UAMH 11346)</name>
    <name type="common">Sap stain fungus</name>
    <dbReference type="NCBI Taxonomy" id="1262450"/>
    <lineage>
        <taxon>Eukaryota</taxon>
        <taxon>Fungi</taxon>
        <taxon>Dikarya</taxon>
        <taxon>Ascomycota</taxon>
        <taxon>Pezizomycotina</taxon>
        <taxon>Sordariomycetes</taxon>
        <taxon>Sordariomycetidae</taxon>
        <taxon>Ophiostomatales</taxon>
        <taxon>Ophiostomataceae</taxon>
        <taxon>Ophiostoma</taxon>
    </lineage>
</organism>
<dbReference type="Gene3D" id="3.90.1410.10">
    <property type="entry name" value="set domain protein methyltransferase, domain 1"/>
    <property type="match status" value="1"/>
</dbReference>
<dbReference type="OrthoDB" id="42889at2759"/>
<dbReference type="InterPro" id="IPR050600">
    <property type="entry name" value="SETD3_SETD6_MTase"/>
</dbReference>
<dbReference type="eggNOG" id="KOG1337">
    <property type="taxonomic scope" value="Eukaryota"/>
</dbReference>
<evidence type="ECO:0000256" key="1">
    <source>
        <dbReference type="SAM" id="MobiDB-lite"/>
    </source>
</evidence>
<feature type="region of interest" description="Disordered" evidence="1">
    <location>
        <begin position="413"/>
        <end position="438"/>
    </location>
</feature>
<name>S3CBH7_OPHP1</name>
<reference evidence="2 3" key="1">
    <citation type="journal article" date="2013" name="BMC Genomics">
        <title>The genome and transcriptome of the pine saprophyte Ophiostoma piceae, and a comparison with the bark beetle-associated pine pathogen Grosmannia clavigera.</title>
        <authorList>
            <person name="Haridas S."/>
            <person name="Wang Y."/>
            <person name="Lim L."/>
            <person name="Massoumi Alamouti S."/>
            <person name="Jackman S."/>
            <person name="Docking R."/>
            <person name="Robertson G."/>
            <person name="Birol I."/>
            <person name="Bohlmann J."/>
            <person name="Breuil C."/>
        </authorList>
    </citation>
    <scope>NUCLEOTIDE SEQUENCE [LARGE SCALE GENOMIC DNA]</scope>
    <source>
        <strain evidence="2 3">UAMH 11346</strain>
    </source>
</reference>